<sequence length="336" mass="37553">MHSPSLLQSRSSKLTAGSCAAGASRTPPSAVRMSVRARAQQVQNTASDWIEANLGQGPVVKEKFMSSSNWSSAYVYSTQQGQEYFVKLAMGGRDDSMFQGEVQGLQAMYATNTLRIPKVFHVGPMPNGRGSFIVMEALKMSGSCSMSELGRQLARMHLAEPADPNAKAGKFGFAVDNTIGATPQPNGWMDDWVEFYRERRIRHQLQLLGDKRLSQLGDKLLDNLDVFFEDVRGDIKPSVLHGDLWSGNIAGVEGQPSIFDPATYYGHHEAEFGMSWCAGFTGDFWRAYHELIPKAPLFDKRKELYLLYHYLNHTNLFGGGYYNTSLRMMERLVDQI</sequence>
<dbReference type="SUPFAM" id="SSF56112">
    <property type="entry name" value="Protein kinase-like (PK-like)"/>
    <property type="match status" value="1"/>
</dbReference>
<dbReference type="InterPro" id="IPR011009">
    <property type="entry name" value="Kinase-like_dom_sf"/>
</dbReference>
<protein>
    <recommendedName>
        <fullName evidence="1">protein-ribulosamine 3-kinase</fullName>
        <ecNumber evidence="1">2.7.1.172</ecNumber>
    </recommendedName>
</protein>
<dbReference type="EC" id="2.7.1.172" evidence="1"/>
<reference evidence="5 6" key="1">
    <citation type="submission" date="2016-10" db="EMBL/GenBank/DDBJ databases">
        <authorList>
            <person name="Cai Z."/>
        </authorList>
    </citation>
    <scope>NUCLEOTIDE SEQUENCE [LARGE SCALE GENOMIC DNA]</scope>
</reference>
<dbReference type="EMBL" id="FNXT01000271">
    <property type="protein sequence ID" value="SZX62950.1"/>
    <property type="molecule type" value="Genomic_DNA"/>
</dbReference>
<dbReference type="AlphaFoldDB" id="A0A383VDD4"/>
<feature type="compositionally biased region" description="Polar residues" evidence="4">
    <location>
        <begin position="1"/>
        <end position="15"/>
    </location>
</feature>
<dbReference type="PANTHER" id="PTHR12149:SF8">
    <property type="entry name" value="PROTEIN-RIBULOSAMINE 3-KINASE"/>
    <property type="match status" value="1"/>
</dbReference>
<dbReference type="Gene3D" id="3.90.1200.10">
    <property type="match status" value="1"/>
</dbReference>
<evidence type="ECO:0000313" key="5">
    <source>
        <dbReference type="EMBL" id="SZX62950.1"/>
    </source>
</evidence>
<evidence type="ECO:0000313" key="6">
    <source>
        <dbReference type="Proteomes" id="UP000256970"/>
    </source>
</evidence>
<proteinExistence type="inferred from homology"/>
<keyword evidence="6" id="KW-1185">Reference proteome</keyword>
<dbReference type="Pfam" id="PF03881">
    <property type="entry name" value="Fructosamin_kin"/>
    <property type="match status" value="1"/>
</dbReference>
<dbReference type="Gene3D" id="3.30.200.20">
    <property type="entry name" value="Phosphorylase Kinase, domain 1"/>
    <property type="match status" value="1"/>
</dbReference>
<name>A0A383VDD4_TETOB</name>
<comment type="similarity">
    <text evidence="3">Belongs to the fructosamine kinase family.</text>
</comment>
<feature type="region of interest" description="Disordered" evidence="4">
    <location>
        <begin position="1"/>
        <end position="31"/>
    </location>
</feature>
<organism evidence="5 6">
    <name type="scientific">Tetradesmus obliquus</name>
    <name type="common">Green alga</name>
    <name type="synonym">Acutodesmus obliquus</name>
    <dbReference type="NCBI Taxonomy" id="3088"/>
    <lineage>
        <taxon>Eukaryota</taxon>
        <taxon>Viridiplantae</taxon>
        <taxon>Chlorophyta</taxon>
        <taxon>core chlorophytes</taxon>
        <taxon>Chlorophyceae</taxon>
        <taxon>CS clade</taxon>
        <taxon>Sphaeropleales</taxon>
        <taxon>Scenedesmaceae</taxon>
        <taxon>Tetradesmus</taxon>
    </lineage>
</organism>
<dbReference type="GO" id="GO:0016301">
    <property type="term" value="F:kinase activity"/>
    <property type="evidence" value="ECO:0007669"/>
    <property type="project" value="UniProtKB-UniRule"/>
</dbReference>
<keyword evidence="3" id="KW-0418">Kinase</keyword>
<dbReference type="Proteomes" id="UP000256970">
    <property type="component" value="Unassembled WGS sequence"/>
</dbReference>
<dbReference type="InterPro" id="IPR016477">
    <property type="entry name" value="Fructo-/Ketosamine-3-kinase"/>
</dbReference>
<evidence type="ECO:0000256" key="2">
    <source>
        <dbReference type="ARBA" id="ARBA00048655"/>
    </source>
</evidence>
<comment type="catalytic activity">
    <reaction evidence="2">
        <text>N(6)-D-ribulosyl-L-lysyl-[protein] + ATP = N(6)-(3-O-phospho-D-ribulosyl)-L-lysyl-[protein] + ADP + H(+)</text>
        <dbReference type="Rhea" id="RHEA:48432"/>
        <dbReference type="Rhea" id="RHEA-COMP:12103"/>
        <dbReference type="Rhea" id="RHEA-COMP:12104"/>
        <dbReference type="ChEBI" id="CHEBI:15378"/>
        <dbReference type="ChEBI" id="CHEBI:30616"/>
        <dbReference type="ChEBI" id="CHEBI:90418"/>
        <dbReference type="ChEBI" id="CHEBI:90420"/>
        <dbReference type="ChEBI" id="CHEBI:456216"/>
        <dbReference type="EC" id="2.7.1.172"/>
    </reaction>
    <physiologicalReaction direction="left-to-right" evidence="2">
        <dbReference type="Rhea" id="RHEA:48433"/>
    </physiologicalReaction>
</comment>
<evidence type="ECO:0000256" key="3">
    <source>
        <dbReference type="PIRNR" id="PIRNR006221"/>
    </source>
</evidence>
<dbReference type="PIRSF" id="PIRSF006221">
    <property type="entry name" value="Ketosamine-3-kinase"/>
    <property type="match status" value="1"/>
</dbReference>
<evidence type="ECO:0000256" key="4">
    <source>
        <dbReference type="SAM" id="MobiDB-lite"/>
    </source>
</evidence>
<accession>A0A383VDD4</accession>
<keyword evidence="3" id="KW-0808">Transferase</keyword>
<gene>
    <name evidence="5" type="ORF">BQ4739_LOCUS3523</name>
</gene>
<evidence type="ECO:0000256" key="1">
    <source>
        <dbReference type="ARBA" id="ARBA00011961"/>
    </source>
</evidence>
<dbReference type="PANTHER" id="PTHR12149">
    <property type="entry name" value="FRUCTOSAMINE 3 KINASE-RELATED PROTEIN"/>
    <property type="match status" value="1"/>
</dbReference>
<dbReference type="GO" id="GO:0102193">
    <property type="term" value="F:protein-ribulosamine 3-kinase activity"/>
    <property type="evidence" value="ECO:0007669"/>
    <property type="project" value="UniProtKB-EC"/>
</dbReference>